<proteinExistence type="predicted"/>
<dbReference type="EMBL" id="GBRH01199719">
    <property type="protein sequence ID" value="JAD98176.1"/>
    <property type="molecule type" value="Transcribed_RNA"/>
</dbReference>
<name>A0A0A9EDP5_ARUDO</name>
<reference evidence="2" key="1">
    <citation type="submission" date="2014-09" db="EMBL/GenBank/DDBJ databases">
        <authorList>
            <person name="Magalhaes I.L.F."/>
            <person name="Oliveira U."/>
            <person name="Santos F.R."/>
            <person name="Vidigal T.H.D.A."/>
            <person name="Brescovit A.D."/>
            <person name="Santos A.J."/>
        </authorList>
    </citation>
    <scope>NUCLEOTIDE SEQUENCE</scope>
    <source>
        <tissue evidence="2">Shoot tissue taken approximately 20 cm above the soil surface</tissue>
    </source>
</reference>
<reference evidence="2" key="2">
    <citation type="journal article" date="2015" name="Data Brief">
        <title>Shoot transcriptome of the giant reed, Arundo donax.</title>
        <authorList>
            <person name="Barrero R.A."/>
            <person name="Guerrero F.D."/>
            <person name="Moolhuijzen P."/>
            <person name="Goolsby J.A."/>
            <person name="Tidwell J."/>
            <person name="Bellgard S.E."/>
            <person name="Bellgard M.I."/>
        </authorList>
    </citation>
    <scope>NUCLEOTIDE SEQUENCE</scope>
    <source>
        <tissue evidence="2">Shoot tissue taken approximately 20 cm above the soil surface</tissue>
    </source>
</reference>
<evidence type="ECO:0000256" key="1">
    <source>
        <dbReference type="SAM" id="MobiDB-lite"/>
    </source>
</evidence>
<dbReference type="AlphaFoldDB" id="A0A0A9EDP5"/>
<evidence type="ECO:0000313" key="2">
    <source>
        <dbReference type="EMBL" id="JAD98176.1"/>
    </source>
</evidence>
<accession>A0A0A9EDP5</accession>
<protein>
    <submittedName>
        <fullName evidence="2">Uncharacterized protein</fullName>
    </submittedName>
</protein>
<feature type="region of interest" description="Disordered" evidence="1">
    <location>
        <begin position="1"/>
        <end position="53"/>
    </location>
</feature>
<organism evidence="2">
    <name type="scientific">Arundo donax</name>
    <name type="common">Giant reed</name>
    <name type="synonym">Donax arundinaceus</name>
    <dbReference type="NCBI Taxonomy" id="35708"/>
    <lineage>
        <taxon>Eukaryota</taxon>
        <taxon>Viridiplantae</taxon>
        <taxon>Streptophyta</taxon>
        <taxon>Embryophyta</taxon>
        <taxon>Tracheophyta</taxon>
        <taxon>Spermatophyta</taxon>
        <taxon>Magnoliopsida</taxon>
        <taxon>Liliopsida</taxon>
        <taxon>Poales</taxon>
        <taxon>Poaceae</taxon>
        <taxon>PACMAD clade</taxon>
        <taxon>Arundinoideae</taxon>
        <taxon>Arundineae</taxon>
        <taxon>Arundo</taxon>
    </lineage>
</organism>
<sequence length="53" mass="6249">MPRMVQHWSLSKASRYSKDSKAKWQQIFPEKHNTNQQKHKPNSAYRACSSQTS</sequence>